<evidence type="ECO:0000256" key="1">
    <source>
        <dbReference type="SAM" id="MobiDB-lite"/>
    </source>
</evidence>
<proteinExistence type="predicted"/>
<evidence type="ECO:0000256" key="2">
    <source>
        <dbReference type="SAM" id="Phobius"/>
    </source>
</evidence>
<feature type="transmembrane region" description="Helical" evidence="2">
    <location>
        <begin position="20"/>
        <end position="42"/>
    </location>
</feature>
<dbReference type="InterPro" id="IPR021382">
    <property type="entry name" value="DUF3014"/>
</dbReference>
<dbReference type="RefSeq" id="WP_197956928.1">
    <property type="nucleotide sequence ID" value="NZ_CP065668.1"/>
</dbReference>
<protein>
    <submittedName>
        <fullName evidence="3">DUF3014 domain-containing protein</fullName>
    </submittedName>
</protein>
<keyword evidence="2" id="KW-0472">Membrane</keyword>
<dbReference type="Proteomes" id="UP000594778">
    <property type="component" value="Chromosome"/>
</dbReference>
<feature type="region of interest" description="Disordered" evidence="1">
    <location>
        <begin position="53"/>
        <end position="96"/>
    </location>
</feature>
<keyword evidence="2" id="KW-0812">Transmembrane</keyword>
<dbReference type="AlphaFoldDB" id="A0A7T2W1H9"/>
<gene>
    <name evidence="3" type="ORF">I6G66_10715</name>
</gene>
<name>A0A7T2W1H9_DELAC</name>
<dbReference type="EMBL" id="CP065668">
    <property type="protein sequence ID" value="QPS10422.1"/>
    <property type="molecule type" value="Genomic_DNA"/>
</dbReference>
<reference evidence="3 4" key="1">
    <citation type="submission" date="2020-12" db="EMBL/GenBank/DDBJ databases">
        <title>FDA dAtabase for Regulatory Grade micrObial Sequences (FDA-ARGOS): Supporting development and validation of Infectious Disease Dx tests.</title>
        <authorList>
            <person name="Sproer C."/>
            <person name="Gronow S."/>
            <person name="Severitt S."/>
            <person name="Schroder I."/>
            <person name="Tallon L."/>
            <person name="Sadzewicz L."/>
            <person name="Zhao X."/>
            <person name="Boylan J."/>
            <person name="Ott S."/>
            <person name="Bowen H."/>
            <person name="Vavikolanu K."/>
            <person name="Mehta A."/>
            <person name="Aluvathingal J."/>
            <person name="Nadendla S."/>
            <person name="Lowell S."/>
            <person name="Myers T."/>
            <person name="Yan Y."/>
            <person name="Sichtig H."/>
        </authorList>
    </citation>
    <scope>NUCLEOTIDE SEQUENCE [LARGE SCALE GENOMIC DNA]</scope>
    <source>
        <strain evidence="3 4">FDAARGOS_909</strain>
    </source>
</reference>
<accession>A0A7T2W1H9</accession>
<evidence type="ECO:0000313" key="3">
    <source>
        <dbReference type="EMBL" id="QPS10422.1"/>
    </source>
</evidence>
<sequence length="306" mass="33112">MPERDLQDFRPRARSSGPSAFGIAAAVLAAAALGGAAWWYWWRPAAVPEAPSEVAQVPAQSTQPSEPEPVPAPELTEPQNPVDTLEPPAPGLPALQDSDAHVTQALNGLLGRDKAGSFLQMDGFVRRAVATVDNLTRSQAPARLWPVHPAPQRFTVQGAAEAGEAQAIAPANAARYKAFVAFAESIPMDGAVKLYARLYPLFQTAYEDLGYPSRYFNDRLIAVIDHLRAAPEPAGPVQVRLTKVEGEVPSVQPWVRYEYADPELQALSSGQKMLVRVGLDNERRLKAVLGELRRRIATGEMARPAG</sequence>
<keyword evidence="2" id="KW-1133">Transmembrane helix</keyword>
<dbReference type="Pfam" id="PF11219">
    <property type="entry name" value="DUF3014"/>
    <property type="match status" value="1"/>
</dbReference>
<organism evidence="3 4">
    <name type="scientific">Delftia acidovorans</name>
    <name type="common">Pseudomonas acidovorans</name>
    <name type="synonym">Comamonas acidovorans</name>
    <dbReference type="NCBI Taxonomy" id="80866"/>
    <lineage>
        <taxon>Bacteria</taxon>
        <taxon>Pseudomonadati</taxon>
        <taxon>Pseudomonadota</taxon>
        <taxon>Betaproteobacteria</taxon>
        <taxon>Burkholderiales</taxon>
        <taxon>Comamonadaceae</taxon>
        <taxon>Delftia</taxon>
    </lineage>
</organism>
<evidence type="ECO:0000313" key="4">
    <source>
        <dbReference type="Proteomes" id="UP000594778"/>
    </source>
</evidence>